<reference evidence="1 2" key="1">
    <citation type="submission" date="2019-05" db="EMBL/GenBank/DDBJ databases">
        <title>Another draft genome of Portunus trituberculatus and its Hox gene families provides insights of decapod evolution.</title>
        <authorList>
            <person name="Jeong J.-H."/>
            <person name="Song I."/>
            <person name="Kim S."/>
            <person name="Choi T."/>
            <person name="Kim D."/>
            <person name="Ryu S."/>
            <person name="Kim W."/>
        </authorList>
    </citation>
    <scope>NUCLEOTIDE SEQUENCE [LARGE SCALE GENOMIC DNA]</scope>
    <source>
        <tissue evidence="1">Muscle</tissue>
    </source>
</reference>
<protein>
    <submittedName>
        <fullName evidence="1">Uncharacterized protein</fullName>
    </submittedName>
</protein>
<comment type="caution">
    <text evidence="1">The sequence shown here is derived from an EMBL/GenBank/DDBJ whole genome shotgun (WGS) entry which is preliminary data.</text>
</comment>
<evidence type="ECO:0000313" key="2">
    <source>
        <dbReference type="Proteomes" id="UP000324222"/>
    </source>
</evidence>
<dbReference type="Proteomes" id="UP000324222">
    <property type="component" value="Unassembled WGS sequence"/>
</dbReference>
<gene>
    <name evidence="1" type="ORF">E2C01_063228</name>
</gene>
<evidence type="ECO:0000313" key="1">
    <source>
        <dbReference type="EMBL" id="MPC69015.1"/>
    </source>
</evidence>
<name>A0A5B7HHJ9_PORTR</name>
<dbReference type="AlphaFoldDB" id="A0A5B7HHJ9"/>
<proteinExistence type="predicted"/>
<keyword evidence="2" id="KW-1185">Reference proteome</keyword>
<accession>A0A5B7HHJ9</accession>
<organism evidence="1 2">
    <name type="scientific">Portunus trituberculatus</name>
    <name type="common">Swimming crab</name>
    <name type="synonym">Neptunus trituberculatus</name>
    <dbReference type="NCBI Taxonomy" id="210409"/>
    <lineage>
        <taxon>Eukaryota</taxon>
        <taxon>Metazoa</taxon>
        <taxon>Ecdysozoa</taxon>
        <taxon>Arthropoda</taxon>
        <taxon>Crustacea</taxon>
        <taxon>Multicrustacea</taxon>
        <taxon>Malacostraca</taxon>
        <taxon>Eumalacostraca</taxon>
        <taxon>Eucarida</taxon>
        <taxon>Decapoda</taxon>
        <taxon>Pleocyemata</taxon>
        <taxon>Brachyura</taxon>
        <taxon>Eubrachyura</taxon>
        <taxon>Portunoidea</taxon>
        <taxon>Portunidae</taxon>
        <taxon>Portuninae</taxon>
        <taxon>Portunus</taxon>
    </lineage>
</organism>
<dbReference type="EMBL" id="VSRR010028752">
    <property type="protein sequence ID" value="MPC69015.1"/>
    <property type="molecule type" value="Genomic_DNA"/>
</dbReference>
<sequence>MHTKSSPGGVPGNKVELLGGVSDSVSGVGGNYAINPRLCCEGPPLTHHSSLDHWGFLLHPPRLHLASSGIQVR</sequence>